<dbReference type="Proteomes" id="UP000199226">
    <property type="component" value="Unassembled WGS sequence"/>
</dbReference>
<dbReference type="Gene3D" id="3.40.630.10">
    <property type="entry name" value="Zn peptidases"/>
    <property type="match status" value="1"/>
</dbReference>
<evidence type="ECO:0000256" key="1">
    <source>
        <dbReference type="ARBA" id="ARBA00022670"/>
    </source>
</evidence>
<proteinExistence type="predicted"/>
<keyword evidence="2" id="KW-0479">Metal-binding</keyword>
<dbReference type="InterPro" id="IPR051458">
    <property type="entry name" value="Cyt/Met_Dipeptidase"/>
</dbReference>
<accession>A0A1G9YTN0</accession>
<dbReference type="Gene3D" id="3.30.70.360">
    <property type="match status" value="1"/>
</dbReference>
<keyword evidence="4" id="KW-0732">Signal</keyword>
<dbReference type="GO" id="GO:0008233">
    <property type="term" value="F:peptidase activity"/>
    <property type="evidence" value="ECO:0007669"/>
    <property type="project" value="UniProtKB-KW"/>
</dbReference>
<reference evidence="7" key="1">
    <citation type="submission" date="2016-10" db="EMBL/GenBank/DDBJ databases">
        <authorList>
            <person name="Varghese N."/>
            <person name="Submissions S."/>
        </authorList>
    </citation>
    <scope>NUCLEOTIDE SEQUENCE [LARGE SCALE GENOMIC DNA]</scope>
    <source>
        <strain evidence="7">DSM 24536</strain>
    </source>
</reference>
<protein>
    <submittedName>
        <fullName evidence="6">Acetylornithine deacetylase/Succinyl-diaminopimelate desuccinylase</fullName>
    </submittedName>
</protein>
<dbReference type="STRING" id="990371.SAMN05421813_14315"/>
<keyword evidence="7" id="KW-1185">Reference proteome</keyword>
<dbReference type="Pfam" id="PF01546">
    <property type="entry name" value="Peptidase_M20"/>
    <property type="match status" value="1"/>
</dbReference>
<dbReference type="PANTHER" id="PTHR43270:SF8">
    <property type="entry name" value="DI- AND TRIPEPTIDASE DUG2-RELATED"/>
    <property type="match status" value="1"/>
</dbReference>
<dbReference type="Pfam" id="PF07687">
    <property type="entry name" value="M20_dimer"/>
    <property type="match status" value="1"/>
</dbReference>
<evidence type="ECO:0000256" key="4">
    <source>
        <dbReference type="SAM" id="SignalP"/>
    </source>
</evidence>
<feature type="chain" id="PRO_5011684426" evidence="4">
    <location>
        <begin position="21"/>
        <end position="510"/>
    </location>
</feature>
<name>A0A1G9YTN0_9SPHI</name>
<evidence type="ECO:0000256" key="2">
    <source>
        <dbReference type="ARBA" id="ARBA00022723"/>
    </source>
</evidence>
<dbReference type="InterPro" id="IPR002933">
    <property type="entry name" value="Peptidase_M20"/>
</dbReference>
<dbReference type="PANTHER" id="PTHR43270">
    <property type="entry name" value="BETA-ALA-HIS DIPEPTIDASE"/>
    <property type="match status" value="1"/>
</dbReference>
<evidence type="ECO:0000313" key="7">
    <source>
        <dbReference type="Proteomes" id="UP000199226"/>
    </source>
</evidence>
<dbReference type="InterPro" id="IPR011650">
    <property type="entry name" value="Peptidase_M20_dimer"/>
</dbReference>
<sequence>MKKTLNIFLLCTLIIQTVSAQSPEILSIRKQVLQNAGKIMTEYSEFLSLPNVAADPVNLQKNAAFIMKMMDQRGIKNVQLLNAGTANVPPAVYGEVIVPGATQTLIFYAHYDGQPVNPSQWAKGLEPFKPALFTNALQNGGSLISFPANGKFERDWRIYARGSSDDKAGVAAILNAYDALIKSGLKPGSNIKFFFEGEEEEGSTHLNEILDKHKSLLKSDLWIICDGPVHQSGKKQVVFGVRGDTHLDLTVYASKRPLHSGQYGNWAPNPAMMLARLLASMKDENGKVTIKGFYDDVIALSPAERKALLEVPSVDQQMKNELGISAVEIPGTSLSEAINLPSLNINGIQSGNVGKLATNQIPTTATAVIDLRLVLGNDWKRQQQKVIDHIKAQGYYVTDKDPIDEERKDHGKIIKIVPEEGYNAQRTTMDLPIVQKIIAAIKTTTTGQVVLQPTMGGSLPLYLFEKHLNAKTITIPVVNHDNNQHAENENLRIGNFFDGIETMGSLMLLK</sequence>
<keyword evidence="1" id="KW-0645">Protease</keyword>
<organism evidence="6 7">
    <name type="scientific">Daejeonella rubra</name>
    <dbReference type="NCBI Taxonomy" id="990371"/>
    <lineage>
        <taxon>Bacteria</taxon>
        <taxon>Pseudomonadati</taxon>
        <taxon>Bacteroidota</taxon>
        <taxon>Sphingobacteriia</taxon>
        <taxon>Sphingobacteriales</taxon>
        <taxon>Sphingobacteriaceae</taxon>
        <taxon>Daejeonella</taxon>
    </lineage>
</organism>
<feature type="signal peptide" evidence="4">
    <location>
        <begin position="1"/>
        <end position="20"/>
    </location>
</feature>
<feature type="domain" description="Peptidase M20 dimerisation" evidence="5">
    <location>
        <begin position="250"/>
        <end position="393"/>
    </location>
</feature>
<evidence type="ECO:0000313" key="6">
    <source>
        <dbReference type="EMBL" id="SDN11746.1"/>
    </source>
</evidence>
<gene>
    <name evidence="6" type="ORF">SAMN05421813_14315</name>
</gene>
<keyword evidence="3" id="KW-0378">Hydrolase</keyword>
<evidence type="ECO:0000256" key="3">
    <source>
        <dbReference type="ARBA" id="ARBA00022801"/>
    </source>
</evidence>
<dbReference type="SUPFAM" id="SSF53187">
    <property type="entry name" value="Zn-dependent exopeptidases"/>
    <property type="match status" value="1"/>
</dbReference>
<dbReference type="AlphaFoldDB" id="A0A1G9YTN0"/>
<evidence type="ECO:0000259" key="5">
    <source>
        <dbReference type="Pfam" id="PF07687"/>
    </source>
</evidence>
<dbReference type="GO" id="GO:0006508">
    <property type="term" value="P:proteolysis"/>
    <property type="evidence" value="ECO:0007669"/>
    <property type="project" value="UniProtKB-KW"/>
</dbReference>
<dbReference type="EMBL" id="FNHH01000043">
    <property type="protein sequence ID" value="SDN11746.1"/>
    <property type="molecule type" value="Genomic_DNA"/>
</dbReference>
<dbReference type="GO" id="GO:0046872">
    <property type="term" value="F:metal ion binding"/>
    <property type="evidence" value="ECO:0007669"/>
    <property type="project" value="UniProtKB-KW"/>
</dbReference>
<dbReference type="OrthoDB" id="9761532at2"/>
<dbReference type="RefSeq" id="WP_090707129.1">
    <property type="nucleotide sequence ID" value="NZ_FNHH01000043.1"/>
</dbReference>